<evidence type="ECO:0000313" key="1">
    <source>
        <dbReference type="EMBL" id="CDH08105.1"/>
    </source>
</evidence>
<evidence type="ECO:0008006" key="3">
    <source>
        <dbReference type="Google" id="ProtNLM"/>
    </source>
</evidence>
<evidence type="ECO:0000313" key="2">
    <source>
        <dbReference type="Proteomes" id="UP000028483"/>
    </source>
</evidence>
<dbReference type="HOGENOM" id="CLU_085951_3_1_6"/>
<dbReference type="NCBIfam" id="TIGR01560">
    <property type="entry name" value="put_DNA_pack"/>
    <property type="match status" value="1"/>
</dbReference>
<reference evidence="1" key="1">
    <citation type="submission" date="2013-07" db="EMBL/GenBank/DDBJ databases">
        <title>Sub-species coevolution in mutualistic symbiosis.</title>
        <authorList>
            <person name="Murfin K."/>
            <person name="Klassen J."/>
            <person name="Lee M."/>
            <person name="Forst S."/>
            <person name="Stock P."/>
            <person name="Goodrich-Blair H."/>
        </authorList>
    </citation>
    <scope>NUCLEOTIDE SEQUENCE [LARGE SCALE GENOMIC DNA]</scope>
    <source>
        <strain evidence="1">Oregonense</strain>
    </source>
</reference>
<dbReference type="InterPro" id="IPR006450">
    <property type="entry name" value="Phage_HK97_gp6-like"/>
</dbReference>
<sequence>MLSLDLVKQHCKIEPDFHDDDDLLNTYIDASVKYVENYTRRSLYPDKEVKGYADDPDHLLLTADVQAAMLLLVAQWYENRSAASVGQSVSSLPFSVAALLQPYRIYGL</sequence>
<protein>
    <recommendedName>
        <fullName evidence="3">Sb8</fullName>
    </recommendedName>
</protein>
<dbReference type="Pfam" id="PF05135">
    <property type="entry name" value="Phage_connect_1"/>
    <property type="match status" value="1"/>
</dbReference>
<dbReference type="Gene3D" id="1.10.3230.30">
    <property type="entry name" value="Phage gp6-like head-tail connector protein"/>
    <property type="match status" value="1"/>
</dbReference>
<name>A0A077PAL6_XENBV</name>
<gene>
    <name evidence="1" type="ORF">XBO1_870015</name>
</gene>
<dbReference type="CDD" id="cd08054">
    <property type="entry name" value="gp6"/>
    <property type="match status" value="1"/>
</dbReference>
<accession>A0A077PAL6</accession>
<dbReference type="RefSeq" id="WP_038253830.1">
    <property type="nucleotide sequence ID" value="NZ_CAWLUU010000077.1"/>
</dbReference>
<dbReference type="EMBL" id="CBSX010000256">
    <property type="protein sequence ID" value="CDH08105.1"/>
    <property type="molecule type" value="Genomic_DNA"/>
</dbReference>
<comment type="caution">
    <text evidence="1">The sequence shown here is derived from an EMBL/GenBank/DDBJ whole genome shotgun (WGS) entry which is preliminary data.</text>
</comment>
<organism evidence="1 2">
    <name type="scientific">Xenorhabdus bovienii str. oregonense</name>
    <dbReference type="NCBI Taxonomy" id="1398202"/>
    <lineage>
        <taxon>Bacteria</taxon>
        <taxon>Pseudomonadati</taxon>
        <taxon>Pseudomonadota</taxon>
        <taxon>Gammaproteobacteria</taxon>
        <taxon>Enterobacterales</taxon>
        <taxon>Morganellaceae</taxon>
        <taxon>Xenorhabdus</taxon>
    </lineage>
</organism>
<proteinExistence type="predicted"/>
<dbReference type="InterPro" id="IPR021146">
    <property type="entry name" value="Phage_gp6-like_head-tail"/>
</dbReference>
<dbReference type="Proteomes" id="UP000028483">
    <property type="component" value="Unassembled WGS sequence"/>
</dbReference>
<dbReference type="AlphaFoldDB" id="A0A077PAL6"/>